<accession>A0A0D6M310</accession>
<reference evidence="7 8" key="1">
    <citation type="submission" date="2013-05" db="EMBL/GenBank/DDBJ databases">
        <title>Draft genome of the parasitic nematode Anyclostoma ceylanicum.</title>
        <authorList>
            <person name="Mitreva M."/>
        </authorList>
    </citation>
    <scope>NUCLEOTIDE SEQUENCE [LARGE SCALE GENOMIC DNA]</scope>
</reference>
<dbReference type="EMBL" id="KE124951">
    <property type="protein sequence ID" value="EPB74272.1"/>
    <property type="molecule type" value="Genomic_DNA"/>
</dbReference>
<organism evidence="7 8">
    <name type="scientific">Ancylostoma ceylanicum</name>
    <dbReference type="NCBI Taxonomy" id="53326"/>
    <lineage>
        <taxon>Eukaryota</taxon>
        <taxon>Metazoa</taxon>
        <taxon>Ecdysozoa</taxon>
        <taxon>Nematoda</taxon>
        <taxon>Chromadorea</taxon>
        <taxon>Rhabditida</taxon>
        <taxon>Rhabditina</taxon>
        <taxon>Rhabditomorpha</taxon>
        <taxon>Strongyloidea</taxon>
        <taxon>Ancylostomatidae</taxon>
        <taxon>Ancylostomatinae</taxon>
        <taxon>Ancylostoma</taxon>
    </lineage>
</organism>
<dbReference type="PROSITE" id="PS00028">
    <property type="entry name" value="ZINC_FINGER_C2H2_1"/>
    <property type="match status" value="1"/>
</dbReference>
<dbReference type="CDD" id="cd18186">
    <property type="entry name" value="BTB_POZ_ZBTB_KLHL-like"/>
    <property type="match status" value="1"/>
</dbReference>
<dbReference type="Proteomes" id="UP000054495">
    <property type="component" value="Unassembled WGS sequence"/>
</dbReference>
<dbReference type="AlphaFoldDB" id="A0A0D6M310"/>
<dbReference type="PANTHER" id="PTHR24403:SF67">
    <property type="entry name" value="FI01116P-RELATED"/>
    <property type="match status" value="1"/>
</dbReference>
<dbReference type="PANTHER" id="PTHR24403">
    <property type="entry name" value="ZINC FINGER PROTEIN"/>
    <property type="match status" value="1"/>
</dbReference>
<keyword evidence="8" id="KW-1185">Reference proteome</keyword>
<evidence type="ECO:0000256" key="1">
    <source>
        <dbReference type="ARBA" id="ARBA00022723"/>
    </source>
</evidence>
<dbReference type="InterPro" id="IPR000210">
    <property type="entry name" value="BTB/POZ_dom"/>
</dbReference>
<evidence type="ECO:0000313" key="7">
    <source>
        <dbReference type="EMBL" id="EPB74272.1"/>
    </source>
</evidence>
<name>A0A0D6M310_9BILA</name>
<dbReference type="GO" id="GO:0045944">
    <property type="term" value="P:positive regulation of transcription by RNA polymerase II"/>
    <property type="evidence" value="ECO:0007669"/>
    <property type="project" value="TreeGrafter"/>
</dbReference>
<dbReference type="InterPro" id="IPR011333">
    <property type="entry name" value="SKP1/BTB/POZ_sf"/>
</dbReference>
<dbReference type="Gene3D" id="3.30.710.10">
    <property type="entry name" value="Potassium Channel Kv1.1, Chain A"/>
    <property type="match status" value="1"/>
</dbReference>
<dbReference type="GO" id="GO:0008270">
    <property type="term" value="F:zinc ion binding"/>
    <property type="evidence" value="ECO:0007669"/>
    <property type="project" value="UniProtKB-KW"/>
</dbReference>
<keyword evidence="3" id="KW-0863">Zinc-finger</keyword>
<evidence type="ECO:0000256" key="4">
    <source>
        <dbReference type="ARBA" id="ARBA00022833"/>
    </source>
</evidence>
<dbReference type="SUPFAM" id="SSF57667">
    <property type="entry name" value="beta-beta-alpha zinc fingers"/>
    <property type="match status" value="1"/>
</dbReference>
<dbReference type="InterPro" id="IPR050688">
    <property type="entry name" value="Zinc_finger/UBP_domain"/>
</dbReference>
<evidence type="ECO:0000259" key="6">
    <source>
        <dbReference type="PROSITE" id="PS50097"/>
    </source>
</evidence>
<evidence type="ECO:0000256" key="5">
    <source>
        <dbReference type="SAM" id="MobiDB-lite"/>
    </source>
</evidence>
<keyword evidence="4" id="KW-0862">Zinc</keyword>
<dbReference type="InterPro" id="IPR036236">
    <property type="entry name" value="Znf_C2H2_sf"/>
</dbReference>
<gene>
    <name evidence="7" type="ORF">ANCCEY_06655</name>
</gene>
<dbReference type="InterPro" id="IPR013087">
    <property type="entry name" value="Znf_C2H2_type"/>
</dbReference>
<dbReference type="GO" id="GO:0005634">
    <property type="term" value="C:nucleus"/>
    <property type="evidence" value="ECO:0007669"/>
    <property type="project" value="TreeGrafter"/>
</dbReference>
<dbReference type="Pfam" id="PF00651">
    <property type="entry name" value="BTB"/>
    <property type="match status" value="1"/>
</dbReference>
<proteinExistence type="predicted"/>
<feature type="domain" description="BTB" evidence="6">
    <location>
        <begin position="95"/>
        <end position="166"/>
    </location>
</feature>
<evidence type="ECO:0000313" key="8">
    <source>
        <dbReference type="Proteomes" id="UP000054495"/>
    </source>
</evidence>
<keyword evidence="2" id="KW-0677">Repeat</keyword>
<protein>
    <submittedName>
        <fullName evidence="7">Zinc finger, C2H2 type</fullName>
    </submittedName>
</protein>
<sequence length="487" mass="54702">MKYQKRTSSGRKPEVFQSIQYGQPSQGRGLFLTLQAFLSEAEQVLPSSTYMSLQTDNFLGNFGFNFDFDACINVRSSKEGNDIGKTHYPTKKRPFSTIPSISDEPVLAHRLVLSSASARFRNLLAAGQQESPIAKIDIDLREIPNSINAFKAMLSGLYTGELNFALADHSEILAVARHCEVPTIESKLLAASHQEPAPFAALFSQQKFPTIAPNPPWQTYLHTLLALYMQPGLLASTFGGLMMPCQTTAPLHPPPTPPADESRASADESSSPRTTPTAYNEKIVPNDDKEGWCRNKKYIEKVDSGFMCTVCRKVYGRYNSVSYHVTIYHRNPPIRCDESGCQFSTREARYIHFHKYYRHHIPLPDSIDLGSRKCPFCRHVSKSPAMLEKHIARHVPERKEKLAENFSCDQCMYRGKTEALLDRHKQFAHSADVFPRRIRCSLCPFASSSQHALILHIASSHSPSESMQNVERTAPQVAEQLVPITEV</sequence>
<dbReference type="PROSITE" id="PS50097">
    <property type="entry name" value="BTB"/>
    <property type="match status" value="1"/>
</dbReference>
<feature type="region of interest" description="Disordered" evidence="5">
    <location>
        <begin position="247"/>
        <end position="281"/>
    </location>
</feature>
<keyword evidence="1" id="KW-0479">Metal-binding</keyword>
<dbReference type="SMART" id="SM00355">
    <property type="entry name" value="ZnF_C2H2"/>
    <property type="match status" value="5"/>
</dbReference>
<evidence type="ECO:0000256" key="3">
    <source>
        <dbReference type="ARBA" id="ARBA00022771"/>
    </source>
</evidence>
<dbReference type="Gene3D" id="3.30.160.60">
    <property type="entry name" value="Classic Zinc Finger"/>
    <property type="match status" value="1"/>
</dbReference>
<dbReference type="SUPFAM" id="SSF54695">
    <property type="entry name" value="POZ domain"/>
    <property type="match status" value="1"/>
</dbReference>
<evidence type="ECO:0000256" key="2">
    <source>
        <dbReference type="ARBA" id="ARBA00022737"/>
    </source>
</evidence>